<name>A0ABW2EFB3_9ACTN</name>
<dbReference type="InterPro" id="IPR016181">
    <property type="entry name" value="Acyl_CoA_acyltransferase"/>
</dbReference>
<keyword evidence="2" id="KW-0012">Acyltransferase</keyword>
<keyword evidence="3" id="KW-1185">Reference proteome</keyword>
<dbReference type="InterPro" id="IPR031165">
    <property type="entry name" value="GNAT_YJDJ"/>
</dbReference>
<gene>
    <name evidence="2" type="ORF">ACFQMH_41075</name>
</gene>
<reference evidence="3" key="1">
    <citation type="journal article" date="2019" name="Int. J. Syst. Evol. Microbiol.">
        <title>The Global Catalogue of Microorganisms (GCM) 10K type strain sequencing project: providing services to taxonomists for standard genome sequencing and annotation.</title>
        <authorList>
            <consortium name="The Broad Institute Genomics Platform"/>
            <consortium name="The Broad Institute Genome Sequencing Center for Infectious Disease"/>
            <person name="Wu L."/>
            <person name="Ma J."/>
        </authorList>
    </citation>
    <scope>NUCLEOTIDE SEQUENCE [LARGE SCALE GENOMIC DNA]</scope>
    <source>
        <strain evidence="3">JCM 4855</strain>
    </source>
</reference>
<dbReference type="PANTHER" id="PTHR31435">
    <property type="entry name" value="PROTEIN NATD1"/>
    <property type="match status" value="1"/>
</dbReference>
<dbReference type="Pfam" id="PF14542">
    <property type="entry name" value="Acetyltransf_CG"/>
    <property type="match status" value="1"/>
</dbReference>
<evidence type="ECO:0000259" key="1">
    <source>
        <dbReference type="PROSITE" id="PS51729"/>
    </source>
</evidence>
<dbReference type="PANTHER" id="PTHR31435:SF10">
    <property type="entry name" value="BSR4717 PROTEIN"/>
    <property type="match status" value="1"/>
</dbReference>
<dbReference type="EMBL" id="JBHSYM010000111">
    <property type="protein sequence ID" value="MFC7017974.1"/>
    <property type="molecule type" value="Genomic_DNA"/>
</dbReference>
<feature type="domain" description="N-acetyltransferase" evidence="1">
    <location>
        <begin position="15"/>
        <end position="101"/>
    </location>
</feature>
<evidence type="ECO:0000313" key="3">
    <source>
        <dbReference type="Proteomes" id="UP001596409"/>
    </source>
</evidence>
<proteinExistence type="predicted"/>
<evidence type="ECO:0000313" key="2">
    <source>
        <dbReference type="EMBL" id="MFC7017974.1"/>
    </source>
</evidence>
<accession>A0ABW2EFB3</accession>
<keyword evidence="2" id="KW-0808">Transferase</keyword>
<dbReference type="Proteomes" id="UP001596409">
    <property type="component" value="Unassembled WGS sequence"/>
</dbReference>
<dbReference type="Gene3D" id="3.40.630.30">
    <property type="match status" value="1"/>
</dbReference>
<comment type="caution">
    <text evidence="2">The sequence shown here is derived from an EMBL/GenBank/DDBJ whole genome shotgun (WGS) entry which is preliminary data.</text>
</comment>
<organism evidence="2 3">
    <name type="scientific">Streptomyces viridiviolaceus</name>
    <dbReference type="NCBI Taxonomy" id="68282"/>
    <lineage>
        <taxon>Bacteria</taxon>
        <taxon>Bacillati</taxon>
        <taxon>Actinomycetota</taxon>
        <taxon>Actinomycetes</taxon>
        <taxon>Kitasatosporales</taxon>
        <taxon>Streptomycetaceae</taxon>
        <taxon>Streptomyces</taxon>
    </lineage>
</organism>
<dbReference type="PROSITE" id="PS51729">
    <property type="entry name" value="GNAT_YJDJ"/>
    <property type="match status" value="1"/>
</dbReference>
<dbReference type="EC" id="2.3.1.-" evidence="2"/>
<sequence>MSTPTAPADNHVEVVDVPEASRFEIRVDGKTVGLADYLRTDQLVVYPHTEVDEAYNGLGLGSTLARAVLDDARRRDLPVLATCPFISGWMMRHPEYRDLAYQNRSKVTD</sequence>
<dbReference type="SUPFAM" id="SSF55729">
    <property type="entry name" value="Acyl-CoA N-acyltransferases (Nat)"/>
    <property type="match status" value="1"/>
</dbReference>
<dbReference type="InterPro" id="IPR045057">
    <property type="entry name" value="Gcn5-rel_NAT"/>
</dbReference>
<dbReference type="GO" id="GO:0016746">
    <property type="term" value="F:acyltransferase activity"/>
    <property type="evidence" value="ECO:0007669"/>
    <property type="project" value="UniProtKB-KW"/>
</dbReference>
<dbReference type="CDD" id="cd04301">
    <property type="entry name" value="NAT_SF"/>
    <property type="match status" value="1"/>
</dbReference>
<dbReference type="RefSeq" id="WP_189874531.1">
    <property type="nucleotide sequence ID" value="NZ_BMWA01000014.1"/>
</dbReference>
<protein>
    <submittedName>
        <fullName evidence="2">GNAT family N-acetyltransferase</fullName>
        <ecNumber evidence="2">2.3.1.-</ecNumber>
    </submittedName>
</protein>